<dbReference type="OrthoDB" id="289162at2759"/>
<evidence type="ECO:0000256" key="1">
    <source>
        <dbReference type="ARBA" id="ARBA00004123"/>
    </source>
</evidence>
<dbReference type="GO" id="GO:0005737">
    <property type="term" value="C:cytoplasm"/>
    <property type="evidence" value="ECO:0007669"/>
    <property type="project" value="UniProtKB-SubCell"/>
</dbReference>
<dbReference type="Gene3D" id="3.40.50.300">
    <property type="entry name" value="P-loop containing nucleotide triphosphate hydrolases"/>
    <property type="match status" value="1"/>
</dbReference>
<dbReference type="Proteomes" id="UP000383932">
    <property type="component" value="Unassembled WGS sequence"/>
</dbReference>
<evidence type="ECO:0000313" key="11">
    <source>
        <dbReference type="Proteomes" id="UP000383932"/>
    </source>
</evidence>
<evidence type="ECO:0000256" key="7">
    <source>
        <dbReference type="ARBA" id="ARBA00022694"/>
    </source>
</evidence>
<dbReference type="GO" id="GO:0033588">
    <property type="term" value="C:elongator holoenzyme complex"/>
    <property type="evidence" value="ECO:0007669"/>
    <property type="project" value="InterPro"/>
</dbReference>
<dbReference type="GO" id="GO:0008023">
    <property type="term" value="C:transcription elongation factor complex"/>
    <property type="evidence" value="ECO:0007669"/>
    <property type="project" value="TreeGrafter"/>
</dbReference>
<comment type="similarity">
    <text evidence="4">Belongs to the ELP4 family.</text>
</comment>
<evidence type="ECO:0000256" key="4">
    <source>
        <dbReference type="ARBA" id="ARBA00007573"/>
    </source>
</evidence>
<dbReference type="PANTHER" id="PTHR12896">
    <property type="entry name" value="PAX6 NEIGHBOR PROTEIN PAXNEB"/>
    <property type="match status" value="1"/>
</dbReference>
<dbReference type="AlphaFoldDB" id="A0A5N5QL18"/>
<reference evidence="10 11" key="1">
    <citation type="journal article" date="2019" name="Fungal Biol. Biotechnol.">
        <title>Draft genome sequence of fastidious pathogen Ceratobasidium theobromae, which causes vascular-streak dieback in Theobroma cacao.</title>
        <authorList>
            <person name="Ali S.S."/>
            <person name="Asman A."/>
            <person name="Shao J."/>
            <person name="Firmansyah A.P."/>
            <person name="Susilo A.W."/>
            <person name="Rosmana A."/>
            <person name="McMahon P."/>
            <person name="Junaid M."/>
            <person name="Guest D."/>
            <person name="Kheng T.Y."/>
            <person name="Meinhardt L.W."/>
            <person name="Bailey B.A."/>
        </authorList>
    </citation>
    <scope>NUCLEOTIDE SEQUENCE [LARGE SCALE GENOMIC DNA]</scope>
    <source>
        <strain evidence="10 11">CT2</strain>
    </source>
</reference>
<dbReference type="CDD" id="cd19494">
    <property type="entry name" value="Elp4"/>
    <property type="match status" value="1"/>
</dbReference>
<feature type="region of interest" description="Disordered" evidence="9">
    <location>
        <begin position="1"/>
        <end position="31"/>
    </location>
</feature>
<name>A0A5N5QL18_9AGAM</name>
<comment type="pathway">
    <text evidence="3">tRNA modification; 5-methoxycarbonylmethyl-2-thiouridine-tRNA biosynthesis.</text>
</comment>
<evidence type="ECO:0000256" key="8">
    <source>
        <dbReference type="ARBA" id="ARBA00023242"/>
    </source>
</evidence>
<organism evidence="10 11">
    <name type="scientific">Ceratobasidium theobromae</name>
    <dbReference type="NCBI Taxonomy" id="1582974"/>
    <lineage>
        <taxon>Eukaryota</taxon>
        <taxon>Fungi</taxon>
        <taxon>Dikarya</taxon>
        <taxon>Basidiomycota</taxon>
        <taxon>Agaricomycotina</taxon>
        <taxon>Agaricomycetes</taxon>
        <taxon>Cantharellales</taxon>
        <taxon>Ceratobasidiaceae</taxon>
        <taxon>Ceratobasidium</taxon>
    </lineage>
</organism>
<dbReference type="EMBL" id="SSOP01000064">
    <property type="protein sequence ID" value="KAB5592465.1"/>
    <property type="molecule type" value="Genomic_DNA"/>
</dbReference>
<gene>
    <name evidence="10" type="ORF">CTheo_4112</name>
</gene>
<comment type="subcellular location">
    <subcellularLocation>
        <location evidence="2">Cytoplasm</location>
    </subcellularLocation>
    <subcellularLocation>
        <location evidence="1">Nucleus</location>
    </subcellularLocation>
</comment>
<dbReference type="InterPro" id="IPR008728">
    <property type="entry name" value="Elongator_complex_protein_4"/>
</dbReference>
<proteinExistence type="inferred from homology"/>
<dbReference type="GO" id="GO:0002098">
    <property type="term" value="P:tRNA wobble uridine modification"/>
    <property type="evidence" value="ECO:0007669"/>
    <property type="project" value="InterPro"/>
</dbReference>
<keyword evidence="6" id="KW-0963">Cytoplasm</keyword>
<protein>
    <recommendedName>
        <fullName evidence="5">Elongator complex protein 4</fullName>
    </recommendedName>
</protein>
<evidence type="ECO:0000256" key="3">
    <source>
        <dbReference type="ARBA" id="ARBA00005043"/>
    </source>
</evidence>
<comment type="caution">
    <text evidence="10">The sequence shown here is derived from an EMBL/GenBank/DDBJ whole genome shotgun (WGS) entry which is preliminary data.</text>
</comment>
<sequence length="459" mass="49430">MSSFKRRAPAKPLSTSTNDKPLPPSTDLPYTIDRDQASETSLLTGLSSIDDLLGLNGLPRGHTLLIRTPDPHSAWGPMLSRYSIAQGLISGDTIIIVAQENDSEELISGCMWTSDAITEATIDTGGIDPEIQPDKEMKIAWRYEKMKQFSTTVLKRFASGGAEQESAAFDLTLRLPDDITTRSRNIGQLVNVPLSQTLQPQSSTCDAVIGYLRKIIQELGHVNPDASTRRAIRVIIPDLGSPTWGDLESSQLIRFLLALRGILRGTPAAAFITLSSTTSEDSWGGHDWAGKLAHVSDGCITLTGFGNDPISALSFPNHHGLVKVSSTPAPGTLRAPSITRSLLRGMTSSGTHGGGENNLAFRCTRRRLVIETMHLGAEGGIGARQTTAPEGLDVPVETVTSPTPTQPPESTKTARVTIAFDEPAPIVGASETSSKEIKNTRAKQKRVLFQADKPEIYDF</sequence>
<evidence type="ECO:0000256" key="2">
    <source>
        <dbReference type="ARBA" id="ARBA00004496"/>
    </source>
</evidence>
<evidence type="ECO:0000256" key="9">
    <source>
        <dbReference type="SAM" id="MobiDB-lite"/>
    </source>
</evidence>
<accession>A0A5N5QL18</accession>
<dbReference type="UniPathway" id="UPA00988"/>
<evidence type="ECO:0000313" key="10">
    <source>
        <dbReference type="EMBL" id="KAB5592465.1"/>
    </source>
</evidence>
<evidence type="ECO:0000256" key="5">
    <source>
        <dbReference type="ARBA" id="ARBA00020265"/>
    </source>
</evidence>
<keyword evidence="11" id="KW-1185">Reference proteome</keyword>
<dbReference type="PANTHER" id="PTHR12896:SF1">
    <property type="entry name" value="ELONGATOR COMPLEX PROTEIN 4"/>
    <property type="match status" value="1"/>
</dbReference>
<keyword evidence="7" id="KW-0819">tRNA processing</keyword>
<evidence type="ECO:0000256" key="6">
    <source>
        <dbReference type="ARBA" id="ARBA00022490"/>
    </source>
</evidence>
<dbReference type="InterPro" id="IPR027417">
    <property type="entry name" value="P-loop_NTPase"/>
</dbReference>
<dbReference type="Pfam" id="PF05625">
    <property type="entry name" value="PAXNEB"/>
    <property type="match status" value="1"/>
</dbReference>
<keyword evidence="8" id="KW-0539">Nucleus</keyword>